<keyword evidence="3" id="KW-1185">Reference proteome</keyword>
<sequence length="80" mass="9255">MRTGRARERRGHGKIPVAEEVVLSRRFVCSKDKRRITGPQSNERHLGKQKRKEKRGKRLPSWSGSVNHCGKAKYCLLIML</sequence>
<dbReference type="Proteomes" id="UP001066276">
    <property type="component" value="Chromosome 7"/>
</dbReference>
<accession>A0AAV7PVF6</accession>
<evidence type="ECO:0000313" key="3">
    <source>
        <dbReference type="Proteomes" id="UP001066276"/>
    </source>
</evidence>
<gene>
    <name evidence="2" type="ORF">NDU88_009629</name>
</gene>
<feature type="region of interest" description="Disordered" evidence="1">
    <location>
        <begin position="33"/>
        <end position="63"/>
    </location>
</feature>
<name>A0AAV7PVF6_PLEWA</name>
<evidence type="ECO:0000256" key="1">
    <source>
        <dbReference type="SAM" id="MobiDB-lite"/>
    </source>
</evidence>
<comment type="caution">
    <text evidence="2">The sequence shown here is derived from an EMBL/GenBank/DDBJ whole genome shotgun (WGS) entry which is preliminary data.</text>
</comment>
<dbReference type="AlphaFoldDB" id="A0AAV7PVF6"/>
<evidence type="ECO:0000313" key="2">
    <source>
        <dbReference type="EMBL" id="KAJ1131291.1"/>
    </source>
</evidence>
<dbReference type="EMBL" id="JANPWB010000011">
    <property type="protein sequence ID" value="KAJ1131291.1"/>
    <property type="molecule type" value="Genomic_DNA"/>
</dbReference>
<feature type="compositionally biased region" description="Basic residues" evidence="1">
    <location>
        <begin position="47"/>
        <end position="58"/>
    </location>
</feature>
<proteinExistence type="predicted"/>
<protein>
    <submittedName>
        <fullName evidence="2">Uncharacterized protein</fullName>
    </submittedName>
</protein>
<organism evidence="2 3">
    <name type="scientific">Pleurodeles waltl</name>
    <name type="common">Iberian ribbed newt</name>
    <dbReference type="NCBI Taxonomy" id="8319"/>
    <lineage>
        <taxon>Eukaryota</taxon>
        <taxon>Metazoa</taxon>
        <taxon>Chordata</taxon>
        <taxon>Craniata</taxon>
        <taxon>Vertebrata</taxon>
        <taxon>Euteleostomi</taxon>
        <taxon>Amphibia</taxon>
        <taxon>Batrachia</taxon>
        <taxon>Caudata</taxon>
        <taxon>Salamandroidea</taxon>
        <taxon>Salamandridae</taxon>
        <taxon>Pleurodelinae</taxon>
        <taxon>Pleurodeles</taxon>
    </lineage>
</organism>
<reference evidence="2" key="1">
    <citation type="journal article" date="2022" name="bioRxiv">
        <title>Sequencing and chromosome-scale assembly of the giantPleurodeles waltlgenome.</title>
        <authorList>
            <person name="Brown T."/>
            <person name="Elewa A."/>
            <person name="Iarovenko S."/>
            <person name="Subramanian E."/>
            <person name="Araus A.J."/>
            <person name="Petzold A."/>
            <person name="Susuki M."/>
            <person name="Suzuki K.-i.T."/>
            <person name="Hayashi T."/>
            <person name="Toyoda A."/>
            <person name="Oliveira C."/>
            <person name="Osipova E."/>
            <person name="Leigh N.D."/>
            <person name="Simon A."/>
            <person name="Yun M.H."/>
        </authorList>
    </citation>
    <scope>NUCLEOTIDE SEQUENCE</scope>
    <source>
        <strain evidence="2">20211129_DDA</strain>
        <tissue evidence="2">Liver</tissue>
    </source>
</reference>